<feature type="compositionally biased region" description="Polar residues" evidence="1">
    <location>
        <begin position="375"/>
        <end position="408"/>
    </location>
</feature>
<protein>
    <submittedName>
        <fullName evidence="2">Uncharacterized protein</fullName>
    </submittedName>
</protein>
<accession>A0A8S9PZ54</accession>
<feature type="compositionally biased region" description="Polar residues" evidence="1">
    <location>
        <begin position="465"/>
        <end position="477"/>
    </location>
</feature>
<feature type="region of interest" description="Disordered" evidence="1">
    <location>
        <begin position="91"/>
        <end position="136"/>
    </location>
</feature>
<feature type="compositionally biased region" description="Low complexity" evidence="1">
    <location>
        <begin position="478"/>
        <end position="490"/>
    </location>
</feature>
<evidence type="ECO:0000313" key="3">
    <source>
        <dbReference type="Proteomes" id="UP000712600"/>
    </source>
</evidence>
<sequence length="718" mass="79154">MDLRWTATTPSVKPWCKSINSGLQWQDFSFGGDSCGEQRWPAIDHHGDLDQANGGLMKGGSGVAFLLLPTVSVIGLRRLIRRSGLSSNNDDVRVNDDIRSSSSSSRRRSCYDSVTNRSSENHREKESYLGEDRDGEGGELAVIGTVEESDYRWCISENKHQQVVSEREVYRAGALNVMDLRWTATTPSVKPWWSVTSGGVPFYVSNKSINSGLQWQDFSFGGDSCVEQRWPAIDHHGDLDQANGGLMKGGSGVAFLLLPMVSVIGLRRLIRRSGLSSKNDDVRVNDDIRSSSPSSRRRSCYDSVTNRSSENRREKESYLGEDRDGEGGELAVIGTAEESDYRYMPSSTRSNKETQLIFSPDPASLERSIRKEARSLSTDNNTSVSLDSAQPPSTQTPVPSIDSRSPLSTDIFHPTSIDIPSRTSIDTDPRDMVHAQQYHSNKETQLIFSPDPASLEHSIRKEAHSLSTDNNTSVSLDSTQPPSTQTPVPSIDSRSPLSTDIFHSTSIDIPSRTSIDTNPRDMVAPLILVRDNNGDLHDEEGHLRNAAYAWLWDGTGFGMVHGELAALTGLADPWHDPARRASWLVSRSCSPASRPATRPCSPGELARVMAELAGDSTGNTAVLARVHAQQYQEQQGNSTDILTRSCKFGTLDPQGSALLIDRQQHFCVARFCSTTVDPDTSPVDRYSLTTVDRQHSPSVDRHLSSDIDRHSISDIDRY</sequence>
<dbReference type="Proteomes" id="UP000712600">
    <property type="component" value="Unassembled WGS sequence"/>
</dbReference>
<feature type="compositionally biased region" description="Polar residues" evidence="1">
    <location>
        <begin position="345"/>
        <end position="357"/>
    </location>
</feature>
<feature type="region of interest" description="Disordered" evidence="1">
    <location>
        <begin position="463"/>
        <end position="496"/>
    </location>
</feature>
<comment type="caution">
    <text evidence="2">The sequence shown here is derived from an EMBL/GenBank/DDBJ whole genome shotgun (WGS) entry which is preliminary data.</text>
</comment>
<feature type="compositionally biased region" description="Basic and acidic residues" evidence="1">
    <location>
        <begin position="280"/>
        <end position="289"/>
    </location>
</feature>
<dbReference type="AlphaFoldDB" id="A0A8S9PZ54"/>
<feature type="compositionally biased region" description="Basic and acidic residues" evidence="1">
    <location>
        <begin position="119"/>
        <end position="136"/>
    </location>
</feature>
<name>A0A8S9PZ54_BRACR</name>
<reference evidence="2" key="1">
    <citation type="submission" date="2019-12" db="EMBL/GenBank/DDBJ databases">
        <title>Genome sequencing and annotation of Brassica cretica.</title>
        <authorList>
            <person name="Studholme D.J."/>
            <person name="Sarris P."/>
        </authorList>
    </citation>
    <scope>NUCLEOTIDE SEQUENCE</scope>
    <source>
        <strain evidence="2">PFS-109/04</strain>
        <tissue evidence="2">Leaf</tissue>
    </source>
</reference>
<organism evidence="2 3">
    <name type="scientific">Brassica cretica</name>
    <name type="common">Mustard</name>
    <dbReference type="NCBI Taxonomy" id="69181"/>
    <lineage>
        <taxon>Eukaryota</taxon>
        <taxon>Viridiplantae</taxon>
        <taxon>Streptophyta</taxon>
        <taxon>Embryophyta</taxon>
        <taxon>Tracheophyta</taxon>
        <taxon>Spermatophyta</taxon>
        <taxon>Magnoliopsida</taxon>
        <taxon>eudicotyledons</taxon>
        <taxon>Gunneridae</taxon>
        <taxon>Pentapetalae</taxon>
        <taxon>rosids</taxon>
        <taxon>malvids</taxon>
        <taxon>Brassicales</taxon>
        <taxon>Brassicaceae</taxon>
        <taxon>Brassiceae</taxon>
        <taxon>Brassica</taxon>
    </lineage>
</organism>
<feature type="region of interest" description="Disordered" evidence="1">
    <location>
        <begin position="280"/>
        <end position="427"/>
    </location>
</feature>
<evidence type="ECO:0000313" key="2">
    <source>
        <dbReference type="EMBL" id="KAF3526774.1"/>
    </source>
</evidence>
<feature type="compositionally biased region" description="Basic and acidic residues" evidence="1">
    <location>
        <begin position="309"/>
        <end position="326"/>
    </location>
</feature>
<evidence type="ECO:0000256" key="1">
    <source>
        <dbReference type="SAM" id="MobiDB-lite"/>
    </source>
</evidence>
<gene>
    <name evidence="2" type="ORF">F2Q69_00045963</name>
</gene>
<dbReference type="EMBL" id="QGKX02001347">
    <property type="protein sequence ID" value="KAF3526774.1"/>
    <property type="molecule type" value="Genomic_DNA"/>
</dbReference>
<proteinExistence type="predicted"/>